<dbReference type="Gramene" id="OGLUM03G00520.4">
    <property type="protein sequence ID" value="OGLUM03G00520.4"/>
    <property type="gene ID" value="OGLUM03G00520"/>
</dbReference>
<protein>
    <submittedName>
        <fullName evidence="2">Uncharacterized protein</fullName>
    </submittedName>
</protein>
<dbReference type="Proteomes" id="UP000026961">
    <property type="component" value="Chromosome 3"/>
</dbReference>
<accession>A0A0D9Z0X8</accession>
<keyword evidence="3" id="KW-1185">Reference proteome</keyword>
<feature type="region of interest" description="Disordered" evidence="1">
    <location>
        <begin position="68"/>
        <end position="116"/>
    </location>
</feature>
<evidence type="ECO:0000256" key="1">
    <source>
        <dbReference type="SAM" id="MobiDB-lite"/>
    </source>
</evidence>
<feature type="region of interest" description="Disordered" evidence="1">
    <location>
        <begin position="202"/>
        <end position="271"/>
    </location>
</feature>
<feature type="compositionally biased region" description="Pro residues" evidence="1">
    <location>
        <begin position="88"/>
        <end position="97"/>
    </location>
</feature>
<reference evidence="2" key="2">
    <citation type="submission" date="2018-05" db="EMBL/GenBank/DDBJ databases">
        <title>OgluRS3 (Oryza glumaepatula Reference Sequence Version 3).</title>
        <authorList>
            <person name="Zhang J."/>
            <person name="Kudrna D."/>
            <person name="Lee S."/>
            <person name="Talag J."/>
            <person name="Welchert J."/>
            <person name="Wing R.A."/>
        </authorList>
    </citation>
    <scope>NUCLEOTIDE SEQUENCE [LARGE SCALE GENOMIC DNA]</scope>
</reference>
<name>A0A0D9Z0X8_9ORYZ</name>
<proteinExistence type="predicted"/>
<sequence>MKKKQKKRKERRVVNLAEGTVEDEGFLALGGLGQLRQPLPEAVAGVMMRAGDTCDPTYKTYVDTFGGTHSSSSATKKNWRHPQSVTTHPPPPTPPSSLVPHRAFPSTRAAHDRRPAVVASRLLHTIADAPRRLRRIPDLGRSGRAPPPRIAFLPAGRSRSRSNRRRRSPHPSPRPYHASTAGAPIAAPPPRLRRRAPVIHSASTAGAPTTPSPTAAPARPNPHRRRRGSTSPLLPRHPHRRIGGTPPAPPAPTAPHPPPPADGCGAATGRAAADHPAAAEGCQDGGRRGFPLLLLRRREWGVATTHGGRGGFQFQRSSRERWQRRRLAGRLNPDIIILGKYMSSSSSECDGLMALSMPQWNYGSCYLPHHHHMPHLQFILHSPAGSPWRSPMQFQIQYQDTEDLLVLHHSEVTNYASGGSLT</sequence>
<dbReference type="HOGENOM" id="CLU_063557_0_0_1"/>
<feature type="compositionally biased region" description="Low complexity" evidence="1">
    <location>
        <begin position="202"/>
        <end position="218"/>
    </location>
</feature>
<feature type="compositionally biased region" description="Pro residues" evidence="1">
    <location>
        <begin position="246"/>
        <end position="261"/>
    </location>
</feature>
<organism evidence="2">
    <name type="scientific">Oryza glumipatula</name>
    <dbReference type="NCBI Taxonomy" id="40148"/>
    <lineage>
        <taxon>Eukaryota</taxon>
        <taxon>Viridiplantae</taxon>
        <taxon>Streptophyta</taxon>
        <taxon>Embryophyta</taxon>
        <taxon>Tracheophyta</taxon>
        <taxon>Spermatophyta</taxon>
        <taxon>Magnoliopsida</taxon>
        <taxon>Liliopsida</taxon>
        <taxon>Poales</taxon>
        <taxon>Poaceae</taxon>
        <taxon>BOP clade</taxon>
        <taxon>Oryzoideae</taxon>
        <taxon>Oryzeae</taxon>
        <taxon>Oryzinae</taxon>
        <taxon>Oryza</taxon>
    </lineage>
</organism>
<feature type="compositionally biased region" description="Basic residues" evidence="1">
    <location>
        <begin position="158"/>
        <end position="169"/>
    </location>
</feature>
<dbReference type="EnsemblPlants" id="OGLUM03G00520.4">
    <property type="protein sequence ID" value="OGLUM03G00520.4"/>
    <property type="gene ID" value="OGLUM03G00520"/>
</dbReference>
<evidence type="ECO:0000313" key="3">
    <source>
        <dbReference type="Proteomes" id="UP000026961"/>
    </source>
</evidence>
<reference evidence="2" key="1">
    <citation type="submission" date="2015-04" db="UniProtKB">
        <authorList>
            <consortium name="EnsemblPlants"/>
        </authorList>
    </citation>
    <scope>IDENTIFICATION</scope>
</reference>
<evidence type="ECO:0000313" key="2">
    <source>
        <dbReference type="EnsemblPlants" id="OGLUM03G00520.4"/>
    </source>
</evidence>
<dbReference type="AlphaFoldDB" id="A0A0D9Z0X8"/>
<feature type="region of interest" description="Disordered" evidence="1">
    <location>
        <begin position="134"/>
        <end position="190"/>
    </location>
</feature>